<keyword evidence="2" id="KW-1185">Reference proteome</keyword>
<reference evidence="1" key="1">
    <citation type="submission" date="2021-03" db="EMBL/GenBank/DDBJ databases">
        <authorList>
            <consortium name="DOE Joint Genome Institute"/>
            <person name="Ahrendt S."/>
            <person name="Looney B.P."/>
            <person name="Miyauchi S."/>
            <person name="Morin E."/>
            <person name="Drula E."/>
            <person name="Courty P.E."/>
            <person name="Chicoki N."/>
            <person name="Fauchery L."/>
            <person name="Kohler A."/>
            <person name="Kuo A."/>
            <person name="Labutti K."/>
            <person name="Pangilinan J."/>
            <person name="Lipzen A."/>
            <person name="Riley R."/>
            <person name="Andreopoulos W."/>
            <person name="He G."/>
            <person name="Johnson J."/>
            <person name="Barry K.W."/>
            <person name="Grigoriev I.V."/>
            <person name="Nagy L."/>
            <person name="Hibbett D."/>
            <person name="Henrissat B."/>
            <person name="Matheny P.B."/>
            <person name="Labbe J."/>
            <person name="Martin F."/>
        </authorList>
    </citation>
    <scope>NUCLEOTIDE SEQUENCE</scope>
    <source>
        <strain evidence="1">HHB10654</strain>
    </source>
</reference>
<evidence type="ECO:0000313" key="2">
    <source>
        <dbReference type="Proteomes" id="UP000814140"/>
    </source>
</evidence>
<name>A0ACB8SK67_9AGAM</name>
<evidence type="ECO:0000313" key="1">
    <source>
        <dbReference type="EMBL" id="KAI0056325.1"/>
    </source>
</evidence>
<sequence length="918" mass="98562">MTFASLRALQAIIVDALDEIQAIYAAASSPSSSDSDRESQFHTPSVSASSFMPSPTKPRRPPTPPLLSIPTPTATPTRTEFFSSSSVSSASQYSQSQLQHRPHASTPPRPVTINPGLDFPSLDMPCDPTSASEQLTSQPEVANAISRIIAAAEQMAVIVRPPFLTLCDASMGYHLPSCLRFFEASHISELLKAAGPQGMSVSAIADKIRAEQVQISHILRLLATHHILLEREPDVFALNRVSALLDSGKTFEEVVASPETKYDEGGGTAAFIALNTDELFKASAYLTDSLLPHTVPPEARINSTLLPLPVQSPLPPKSPVLASFSPAMNKSEPLLDSLTPTSLAPPITLTESTPDKRTSRFSRSRSPSPSPSRSSVLPRHSSSPGTSTPSSAFTKPPTNSSPISNPKPLPSPLMIPTSPAQKLPPKSPRSFSSTPVIRRLLSRPKLSDSGPTHSPGSPSRSPVPELPPPFNGNVPRSPRKKNDAPLTAFNLSQRTASSFWQWLEAPGNEIRLARFGRAMGGSEGWEGRSEEDLCAYPFPYLASGALVVDVGGGIGSSTMRLAERFPTLKFVVQDREAVCKLGEESWRTQCPELLDSGRVRFQVHDFFTPQPPQSSPPAVFLLRVVCHDWPDAYARRILLQLRRAAVEGRGQTVLVIGEHILPYACAGEQDGKGGKDYADQTTDGMNGIEGVEQLQTLRGARWPLLANLGKASANAYWMDLTMQVTFNGQERTLPELIALTASAGWKITRVSRAEGSLFGHIIAVPVPLPFPMYPSLSGSPPSFGRGDDELPPGLMSRGSTPVLDLFGSGRELPVLAGAGRGAAGAGGEKRKRGMWVRWMRGRERKESFGGYVERGDAADGEGLGLGLVEKEAGTDGDATPPLPPLPPMPVPSPTGEKRDAAQGRGLFKKVSQYFGEIN</sequence>
<dbReference type="Proteomes" id="UP000814140">
    <property type="component" value="Unassembled WGS sequence"/>
</dbReference>
<reference evidence="1" key="2">
    <citation type="journal article" date="2022" name="New Phytol.">
        <title>Evolutionary transition to the ectomycorrhizal habit in the genomes of a hyperdiverse lineage of mushroom-forming fungi.</title>
        <authorList>
            <person name="Looney B."/>
            <person name="Miyauchi S."/>
            <person name="Morin E."/>
            <person name="Drula E."/>
            <person name="Courty P.E."/>
            <person name="Kohler A."/>
            <person name="Kuo A."/>
            <person name="LaButti K."/>
            <person name="Pangilinan J."/>
            <person name="Lipzen A."/>
            <person name="Riley R."/>
            <person name="Andreopoulos W."/>
            <person name="He G."/>
            <person name="Johnson J."/>
            <person name="Nolan M."/>
            <person name="Tritt A."/>
            <person name="Barry K.W."/>
            <person name="Grigoriev I.V."/>
            <person name="Nagy L.G."/>
            <person name="Hibbett D."/>
            <person name="Henrissat B."/>
            <person name="Matheny P.B."/>
            <person name="Labbe J."/>
            <person name="Martin F.M."/>
        </authorList>
    </citation>
    <scope>NUCLEOTIDE SEQUENCE</scope>
    <source>
        <strain evidence="1">HHB10654</strain>
    </source>
</reference>
<accession>A0ACB8SK67</accession>
<organism evidence="1 2">
    <name type="scientific">Artomyces pyxidatus</name>
    <dbReference type="NCBI Taxonomy" id="48021"/>
    <lineage>
        <taxon>Eukaryota</taxon>
        <taxon>Fungi</taxon>
        <taxon>Dikarya</taxon>
        <taxon>Basidiomycota</taxon>
        <taxon>Agaricomycotina</taxon>
        <taxon>Agaricomycetes</taxon>
        <taxon>Russulales</taxon>
        <taxon>Auriscalpiaceae</taxon>
        <taxon>Artomyces</taxon>
    </lineage>
</organism>
<dbReference type="EMBL" id="MU277266">
    <property type="protein sequence ID" value="KAI0056325.1"/>
    <property type="molecule type" value="Genomic_DNA"/>
</dbReference>
<proteinExistence type="predicted"/>
<gene>
    <name evidence="1" type="ORF">BV25DRAFT_1627243</name>
</gene>
<comment type="caution">
    <text evidence="1">The sequence shown here is derived from an EMBL/GenBank/DDBJ whole genome shotgun (WGS) entry which is preliminary data.</text>
</comment>
<protein>
    <submittedName>
        <fullName evidence="1">Uncharacterized protein</fullName>
    </submittedName>
</protein>